<gene>
    <name evidence="9" type="ORF">IAA52_05640</name>
</gene>
<dbReference type="GO" id="GO:0043565">
    <property type="term" value="F:sequence-specific DNA binding"/>
    <property type="evidence" value="ECO:0007669"/>
    <property type="project" value="InterPro"/>
</dbReference>
<dbReference type="Proteomes" id="UP000824260">
    <property type="component" value="Unassembled WGS sequence"/>
</dbReference>
<evidence type="ECO:0000256" key="4">
    <source>
        <dbReference type="ARBA" id="ARBA00023163"/>
    </source>
</evidence>
<evidence type="ECO:0000256" key="5">
    <source>
        <dbReference type="ARBA" id="ARBA00024867"/>
    </source>
</evidence>
<dbReference type="InterPro" id="IPR001789">
    <property type="entry name" value="Sig_transdc_resp-reg_receiver"/>
</dbReference>
<dbReference type="InterPro" id="IPR009057">
    <property type="entry name" value="Homeodomain-like_sf"/>
</dbReference>
<dbReference type="InterPro" id="IPR018060">
    <property type="entry name" value="HTH_AraC"/>
</dbReference>
<dbReference type="SUPFAM" id="SSF46689">
    <property type="entry name" value="Homeodomain-like"/>
    <property type="match status" value="2"/>
</dbReference>
<comment type="function">
    <text evidence="5">May play the central regulatory role in sporulation. It may be an element of the effector pathway responsible for the activation of sporulation genes in response to nutritional stress. Spo0A may act in concert with spo0H (a sigma factor) to control the expression of some genes that are critical to the sporulation process.</text>
</comment>
<organism evidence="9 10">
    <name type="scientific">Candidatus Pullichristensenella stercorigallinarum</name>
    <dbReference type="NCBI Taxonomy" id="2840909"/>
    <lineage>
        <taxon>Bacteria</taxon>
        <taxon>Bacillati</taxon>
        <taxon>Bacillota</taxon>
        <taxon>Clostridia</taxon>
        <taxon>Candidatus Pullichristensenella</taxon>
    </lineage>
</organism>
<evidence type="ECO:0000313" key="9">
    <source>
        <dbReference type="EMBL" id="HIQ82568.1"/>
    </source>
</evidence>
<evidence type="ECO:0000313" key="10">
    <source>
        <dbReference type="Proteomes" id="UP000824260"/>
    </source>
</evidence>
<proteinExistence type="predicted"/>
<reference evidence="9" key="2">
    <citation type="journal article" date="2021" name="PeerJ">
        <title>Extensive microbial diversity within the chicken gut microbiome revealed by metagenomics and culture.</title>
        <authorList>
            <person name="Gilroy R."/>
            <person name="Ravi A."/>
            <person name="Getino M."/>
            <person name="Pursley I."/>
            <person name="Horton D.L."/>
            <person name="Alikhan N.F."/>
            <person name="Baker D."/>
            <person name="Gharbi K."/>
            <person name="Hall N."/>
            <person name="Watson M."/>
            <person name="Adriaenssens E.M."/>
            <person name="Foster-Nyarko E."/>
            <person name="Jarju S."/>
            <person name="Secka A."/>
            <person name="Antonio M."/>
            <person name="Oren A."/>
            <person name="Chaudhuri R.R."/>
            <person name="La Ragione R."/>
            <person name="Hildebrand F."/>
            <person name="Pallen M.J."/>
        </authorList>
    </citation>
    <scope>NUCLEOTIDE SEQUENCE</scope>
    <source>
        <strain evidence="9">ChiSjej6B24-2974</strain>
    </source>
</reference>
<dbReference type="Gene3D" id="1.10.10.60">
    <property type="entry name" value="Homeodomain-like"/>
    <property type="match status" value="2"/>
</dbReference>
<evidence type="ECO:0000259" key="7">
    <source>
        <dbReference type="PROSITE" id="PS01124"/>
    </source>
</evidence>
<keyword evidence="4" id="KW-0804">Transcription</keyword>
<dbReference type="GO" id="GO:0000160">
    <property type="term" value="P:phosphorelay signal transduction system"/>
    <property type="evidence" value="ECO:0007669"/>
    <property type="project" value="InterPro"/>
</dbReference>
<dbReference type="Pfam" id="PF12833">
    <property type="entry name" value="HTH_18"/>
    <property type="match status" value="1"/>
</dbReference>
<keyword evidence="3" id="KW-0238">DNA-binding</keyword>
<dbReference type="EMBL" id="DVFZ01000054">
    <property type="protein sequence ID" value="HIQ82568.1"/>
    <property type="molecule type" value="Genomic_DNA"/>
</dbReference>
<dbReference type="Pfam" id="PF00072">
    <property type="entry name" value="Response_reg"/>
    <property type="match status" value="1"/>
</dbReference>
<dbReference type="InterPro" id="IPR011006">
    <property type="entry name" value="CheY-like_superfamily"/>
</dbReference>
<evidence type="ECO:0000256" key="1">
    <source>
        <dbReference type="ARBA" id="ARBA00018672"/>
    </source>
</evidence>
<feature type="domain" description="Response regulatory" evidence="8">
    <location>
        <begin position="3"/>
        <end position="120"/>
    </location>
</feature>
<comment type="caution">
    <text evidence="9">The sequence shown here is derived from an EMBL/GenBank/DDBJ whole genome shotgun (WGS) entry which is preliminary data.</text>
</comment>
<dbReference type="SMART" id="SM00448">
    <property type="entry name" value="REC"/>
    <property type="match status" value="1"/>
</dbReference>
<dbReference type="CDD" id="cd17536">
    <property type="entry name" value="REC_YesN-like"/>
    <property type="match status" value="1"/>
</dbReference>
<sequence>MIRVMIVEDEPHAQRRLRRMIERLDDFFRIDATALDGEEALDILKTTRCDVVFTDIRMPIMDGTELMQRIRRQYPEIMLVVLSGYSDFSYVSEAVRSQAVDYLLKPLTEEALSKLLTELKERYLAREHEQIRRRLAARINKAAPPSGGENSADEQLGAFLLCAGALPICESTDMCPGAEFWNGGALREAAEETINQLSSFTWEFMGNTPSERIVILRSELGELPQIAAILHEAVVARADMPVSCVCHREPISLSAIDRTLKALRKELEQRGRIGESLFLELSGQPWQPRASEDALHDAKACLGRGDEDALSRLFERFVREKWSQGELYRLFSIALTQLDDHTSAAYARSQRLRAALADSISSALTMEELRGDLASLCLNGEENSGETASVAQRIEQYLQKNYAEHITNQTLGGVFGYVPSYVSMLFRREYGVSPSEYLTNVRIEQAKKRLLEDPNVLIRDVAVAVGFKSQHHFSRTFKNHEGVWPSDFAHERRLP</sequence>
<feature type="domain" description="HTH araC/xylS-type" evidence="7">
    <location>
        <begin position="392"/>
        <end position="491"/>
    </location>
</feature>
<dbReference type="SUPFAM" id="SSF52172">
    <property type="entry name" value="CheY-like"/>
    <property type="match status" value="1"/>
</dbReference>
<accession>A0A9D1CWF3</accession>
<reference evidence="9" key="1">
    <citation type="submission" date="2020-10" db="EMBL/GenBank/DDBJ databases">
        <authorList>
            <person name="Gilroy R."/>
        </authorList>
    </citation>
    <scope>NUCLEOTIDE SEQUENCE</scope>
    <source>
        <strain evidence="9">ChiSjej6B24-2974</strain>
    </source>
</reference>
<dbReference type="GO" id="GO:0003700">
    <property type="term" value="F:DNA-binding transcription factor activity"/>
    <property type="evidence" value="ECO:0007669"/>
    <property type="project" value="InterPro"/>
</dbReference>
<evidence type="ECO:0000256" key="2">
    <source>
        <dbReference type="ARBA" id="ARBA00023015"/>
    </source>
</evidence>
<protein>
    <recommendedName>
        <fullName evidence="1">Stage 0 sporulation protein A homolog</fullName>
    </recommendedName>
</protein>
<feature type="modified residue" description="4-aspartylphosphate" evidence="6">
    <location>
        <position position="55"/>
    </location>
</feature>
<dbReference type="SMART" id="SM00342">
    <property type="entry name" value="HTH_ARAC"/>
    <property type="match status" value="1"/>
</dbReference>
<keyword evidence="6" id="KW-0597">Phosphoprotein</keyword>
<dbReference type="PROSITE" id="PS50110">
    <property type="entry name" value="RESPONSE_REGULATORY"/>
    <property type="match status" value="1"/>
</dbReference>
<name>A0A9D1CWF3_9FIRM</name>
<dbReference type="PANTHER" id="PTHR43280:SF2">
    <property type="entry name" value="HTH-TYPE TRANSCRIPTIONAL REGULATOR EXSA"/>
    <property type="match status" value="1"/>
</dbReference>
<evidence type="ECO:0000256" key="6">
    <source>
        <dbReference type="PROSITE-ProRule" id="PRU00169"/>
    </source>
</evidence>
<evidence type="ECO:0000259" key="8">
    <source>
        <dbReference type="PROSITE" id="PS50110"/>
    </source>
</evidence>
<dbReference type="Gene3D" id="3.40.50.2300">
    <property type="match status" value="1"/>
</dbReference>
<evidence type="ECO:0000256" key="3">
    <source>
        <dbReference type="ARBA" id="ARBA00023125"/>
    </source>
</evidence>
<dbReference type="PANTHER" id="PTHR43280">
    <property type="entry name" value="ARAC-FAMILY TRANSCRIPTIONAL REGULATOR"/>
    <property type="match status" value="1"/>
</dbReference>
<keyword evidence="2" id="KW-0805">Transcription regulation</keyword>
<dbReference type="AlphaFoldDB" id="A0A9D1CWF3"/>
<dbReference type="PROSITE" id="PS01124">
    <property type="entry name" value="HTH_ARAC_FAMILY_2"/>
    <property type="match status" value="1"/>
</dbReference>